<protein>
    <recommendedName>
        <fullName evidence="3">Fungal N-terminal domain-containing protein</fullName>
    </recommendedName>
</protein>
<evidence type="ECO:0000313" key="2">
    <source>
        <dbReference type="Proteomes" id="UP000007148"/>
    </source>
</evidence>
<accession>G4TGG2</accession>
<keyword evidence="2" id="KW-1185">Reference proteome</keyword>
<evidence type="ECO:0008006" key="3">
    <source>
        <dbReference type="Google" id="ProtNLM"/>
    </source>
</evidence>
<proteinExistence type="predicted"/>
<reference evidence="1 2" key="1">
    <citation type="journal article" date="2011" name="PLoS Pathog.">
        <title>Endophytic Life Strategies Decoded by Genome and Transcriptome Analyses of the Mutualistic Root Symbiont Piriformospora indica.</title>
        <authorList>
            <person name="Zuccaro A."/>
            <person name="Lahrmann U."/>
            <person name="Guldener U."/>
            <person name="Langen G."/>
            <person name="Pfiffi S."/>
            <person name="Biedenkopf D."/>
            <person name="Wong P."/>
            <person name="Samans B."/>
            <person name="Grimm C."/>
            <person name="Basiewicz M."/>
            <person name="Murat C."/>
            <person name="Martin F."/>
            <person name="Kogel K.H."/>
        </authorList>
    </citation>
    <scope>NUCLEOTIDE SEQUENCE [LARGE SCALE GENOMIC DNA]</scope>
    <source>
        <strain evidence="1 2">DSM 11827</strain>
    </source>
</reference>
<dbReference type="AlphaFoldDB" id="G4TGG2"/>
<organism evidence="1 2">
    <name type="scientific">Serendipita indica (strain DSM 11827)</name>
    <name type="common">Root endophyte fungus</name>
    <name type="synonym">Piriformospora indica</name>
    <dbReference type="NCBI Taxonomy" id="1109443"/>
    <lineage>
        <taxon>Eukaryota</taxon>
        <taxon>Fungi</taxon>
        <taxon>Dikarya</taxon>
        <taxon>Basidiomycota</taxon>
        <taxon>Agaricomycotina</taxon>
        <taxon>Agaricomycetes</taxon>
        <taxon>Sebacinales</taxon>
        <taxon>Serendipitaceae</taxon>
        <taxon>Serendipita</taxon>
    </lineage>
</organism>
<dbReference type="InParanoid" id="G4TGG2"/>
<name>G4TGG2_SERID</name>
<gene>
    <name evidence="1" type="ORF">PIIN_04344</name>
</gene>
<comment type="caution">
    <text evidence="1">The sequence shown here is derived from an EMBL/GenBank/DDBJ whole genome shotgun (WGS) entry which is preliminary data.</text>
</comment>
<dbReference type="HOGENOM" id="CLU_634786_0_0_1"/>
<dbReference type="Proteomes" id="UP000007148">
    <property type="component" value="Unassembled WGS sequence"/>
</dbReference>
<dbReference type="OrthoDB" id="3055369at2759"/>
<dbReference type="EMBL" id="CAFZ01000081">
    <property type="protein sequence ID" value="CCA70405.1"/>
    <property type="molecule type" value="Genomic_DNA"/>
</dbReference>
<evidence type="ECO:0000313" key="1">
    <source>
        <dbReference type="EMBL" id="CCA70405.1"/>
    </source>
</evidence>
<sequence>MPIFTLAYGSFGDITLCVQLLWKIGRELRDTTGSSQEYQALKAELTYTVSLLDQVRRLEQGPQTSKRTQDLLQLLREEVALSHQAIQNFMTQHRRPRGILQIVTWHTMGTNEARELQELLSRRCMRLSMLLDMFHQSSQKDRNTYESSRVTLMHREGVRILSTRIESATTGIVADVASVGQHVIETQTTVCKIKEILDSLGKHVKDMSRVEIKIAVVDPLNRRHDLSLGYCQSYQMAVDMIKFLARHNQIADRMAWSRRHHGLRLLKLDYPLRFVSSVNVGIAFAAQLVVMKVRSVLQRILKLESGRTMCHRKFQVLEMHDVDLPNRILNSSVDASWNWEEVSQFRLLAVVSDAYPHPTARFPIWNTDQLIGFKEFLEEDESFLFPDTPSDETECEMFVVESELSACIDPLVLLDMERLLDILTHLFVIDEA</sequence>